<dbReference type="Proteomes" id="UP000319160">
    <property type="component" value="Unassembled WGS sequence"/>
</dbReference>
<dbReference type="EMBL" id="VFLP01000043">
    <property type="protein sequence ID" value="TRX91669.1"/>
    <property type="molecule type" value="Genomic_DNA"/>
</dbReference>
<keyword evidence="2" id="KW-1185">Reference proteome</keyword>
<protein>
    <submittedName>
        <fullName evidence="1">Uncharacterized protein</fullName>
    </submittedName>
</protein>
<accession>A0A553HUP2</accession>
<name>A0A553HUP2_9PEZI</name>
<evidence type="ECO:0000313" key="1">
    <source>
        <dbReference type="EMBL" id="TRX91669.1"/>
    </source>
</evidence>
<evidence type="ECO:0000313" key="2">
    <source>
        <dbReference type="Proteomes" id="UP000319160"/>
    </source>
</evidence>
<organism evidence="1 2">
    <name type="scientific">Xylaria flabelliformis</name>
    <dbReference type="NCBI Taxonomy" id="2512241"/>
    <lineage>
        <taxon>Eukaryota</taxon>
        <taxon>Fungi</taxon>
        <taxon>Dikarya</taxon>
        <taxon>Ascomycota</taxon>
        <taxon>Pezizomycotina</taxon>
        <taxon>Sordariomycetes</taxon>
        <taxon>Xylariomycetidae</taxon>
        <taxon>Xylariales</taxon>
        <taxon>Xylariaceae</taxon>
        <taxon>Xylaria</taxon>
    </lineage>
</organism>
<reference evidence="2" key="1">
    <citation type="submission" date="2019-06" db="EMBL/GenBank/DDBJ databases">
        <title>Draft genome sequence of the griseofulvin-producing fungus Xylaria cubensis strain G536.</title>
        <authorList>
            <person name="Mead M.E."/>
            <person name="Raja H.A."/>
            <person name="Steenwyk J.L."/>
            <person name="Knowles S.L."/>
            <person name="Oberlies N.H."/>
            <person name="Rokas A."/>
        </authorList>
    </citation>
    <scope>NUCLEOTIDE SEQUENCE [LARGE SCALE GENOMIC DNA]</scope>
    <source>
        <strain evidence="2">G536</strain>
    </source>
</reference>
<comment type="caution">
    <text evidence="1">The sequence shown here is derived from an EMBL/GenBank/DDBJ whole genome shotgun (WGS) entry which is preliminary data.</text>
</comment>
<sequence>MPIYQLENSVSILILDFKAVRVYNHGSVSIEPHGYNSRVVEIDVSFSAAFGELESESDEDRSKKTAEEANEARRMLERMLVS</sequence>
<gene>
    <name evidence="1" type="ORF">FHL15_007451</name>
</gene>
<dbReference type="OrthoDB" id="5319158at2759"/>
<proteinExistence type="predicted"/>
<dbReference type="AlphaFoldDB" id="A0A553HUP2"/>